<keyword evidence="3" id="KW-1185">Reference proteome</keyword>
<feature type="compositionally biased region" description="Basic and acidic residues" evidence="1">
    <location>
        <begin position="40"/>
        <end position="50"/>
    </location>
</feature>
<dbReference type="KEGG" id="hazt:108680027"/>
<dbReference type="RefSeq" id="XP_018024277.1">
    <property type="nucleotide sequence ID" value="XM_018168788.2"/>
</dbReference>
<dbReference type="Proteomes" id="UP000694843">
    <property type="component" value="Unplaced"/>
</dbReference>
<gene>
    <name evidence="4" type="primary">LOC108680027</name>
</gene>
<feature type="transmembrane region" description="Helical" evidence="2">
    <location>
        <begin position="6"/>
        <end position="28"/>
    </location>
</feature>
<accession>A0A8B7PFA0</accession>
<reference evidence="4" key="1">
    <citation type="submission" date="2025-08" db="UniProtKB">
        <authorList>
            <consortium name="RefSeq"/>
        </authorList>
    </citation>
    <scope>IDENTIFICATION</scope>
    <source>
        <tissue evidence="4">Whole organism</tissue>
    </source>
</reference>
<dbReference type="AlphaFoldDB" id="A0A8B7PFA0"/>
<dbReference type="GeneID" id="108680027"/>
<sequence length="279" mass="31225">MTYTTAFVLVVMAVMTHLLVLLVFMTLLHHERVANIAARRPREAEEEFSRTSEASVSEVKEIDDPPSYEALMVDEVPPPSFDSLVDPKGFSEVARSSSKESLASSTGFLAKEDSVPDQDNTLDNTSEKTCIGFHVESDTAGPVEKIGREGNIYGKNQGENLNIENFSDGIFAEIHTHRKISLIGIRSPEGKGEITHATPRKIKAQNKNCKEIQNIKIIDSFYLEKEVDRADAVQDKLLPTNFTKVTKKYISNLSSTDVNSRKSINIKYLHHQNQYLARI</sequence>
<evidence type="ECO:0000313" key="4">
    <source>
        <dbReference type="RefSeq" id="XP_018024277.1"/>
    </source>
</evidence>
<organism evidence="3 4">
    <name type="scientific">Hyalella azteca</name>
    <name type="common">Amphipod</name>
    <dbReference type="NCBI Taxonomy" id="294128"/>
    <lineage>
        <taxon>Eukaryota</taxon>
        <taxon>Metazoa</taxon>
        <taxon>Ecdysozoa</taxon>
        <taxon>Arthropoda</taxon>
        <taxon>Crustacea</taxon>
        <taxon>Multicrustacea</taxon>
        <taxon>Malacostraca</taxon>
        <taxon>Eumalacostraca</taxon>
        <taxon>Peracarida</taxon>
        <taxon>Amphipoda</taxon>
        <taxon>Senticaudata</taxon>
        <taxon>Talitrida</taxon>
        <taxon>Talitroidea</taxon>
        <taxon>Hyalellidae</taxon>
        <taxon>Hyalella</taxon>
    </lineage>
</organism>
<keyword evidence="2" id="KW-1133">Transmembrane helix</keyword>
<protein>
    <submittedName>
        <fullName evidence="4">Uncharacterized protein LOC108680027</fullName>
    </submittedName>
</protein>
<keyword evidence="2" id="KW-0812">Transmembrane</keyword>
<evidence type="ECO:0000313" key="3">
    <source>
        <dbReference type="Proteomes" id="UP000694843"/>
    </source>
</evidence>
<name>A0A8B7PFA0_HYAAZ</name>
<keyword evidence="2" id="KW-0472">Membrane</keyword>
<evidence type="ECO:0000256" key="2">
    <source>
        <dbReference type="SAM" id="Phobius"/>
    </source>
</evidence>
<proteinExistence type="predicted"/>
<evidence type="ECO:0000256" key="1">
    <source>
        <dbReference type="SAM" id="MobiDB-lite"/>
    </source>
</evidence>
<feature type="region of interest" description="Disordered" evidence="1">
    <location>
        <begin position="38"/>
        <end position="60"/>
    </location>
</feature>